<reference evidence="2" key="1">
    <citation type="submission" date="2006-02" db="EMBL/GenBank/DDBJ databases">
        <title>Complete sequence of chromosome of Rhodoferax ferrireducens DSM 15236.</title>
        <authorList>
            <person name="Copeland A."/>
            <person name="Lucas S."/>
            <person name="Lapidus A."/>
            <person name="Barry K."/>
            <person name="Detter J.C."/>
            <person name="Glavina del Rio T."/>
            <person name="Hammon N."/>
            <person name="Israni S."/>
            <person name="Pitluck S."/>
            <person name="Brettin T."/>
            <person name="Bruce D."/>
            <person name="Han C."/>
            <person name="Tapia R."/>
            <person name="Gilna P."/>
            <person name="Kiss H."/>
            <person name="Schmutz J."/>
            <person name="Larimer F."/>
            <person name="Land M."/>
            <person name="Kyrpides N."/>
            <person name="Ivanova N."/>
            <person name="Richardson P."/>
        </authorList>
    </citation>
    <scope>NUCLEOTIDE SEQUENCE [LARGE SCALE GENOMIC DNA]</scope>
    <source>
        <strain evidence="2">ATCC BAA-621 / DSM 15236 / T118</strain>
    </source>
</reference>
<protein>
    <recommendedName>
        <fullName evidence="3">DUF2384 domain-containing protein</fullName>
    </recommendedName>
</protein>
<dbReference type="EMBL" id="CP000267">
    <property type="protein sequence ID" value="ABD68923.1"/>
    <property type="molecule type" value="Genomic_DNA"/>
</dbReference>
<proteinExistence type="predicted"/>
<dbReference type="AlphaFoldDB" id="Q21Z80"/>
<dbReference type="eggNOG" id="COG5606">
    <property type="taxonomic scope" value="Bacteria"/>
</dbReference>
<organism evidence="1 2">
    <name type="scientific">Albidiferax ferrireducens (strain ATCC BAA-621 / DSM 15236 / T118)</name>
    <name type="common">Rhodoferax ferrireducens</name>
    <dbReference type="NCBI Taxonomy" id="338969"/>
    <lineage>
        <taxon>Bacteria</taxon>
        <taxon>Pseudomonadati</taxon>
        <taxon>Pseudomonadota</taxon>
        <taxon>Betaproteobacteria</taxon>
        <taxon>Burkholderiales</taxon>
        <taxon>Comamonadaceae</taxon>
        <taxon>Rhodoferax</taxon>
    </lineage>
</organism>
<name>Q21Z80_ALBFT</name>
<dbReference type="KEGG" id="rfr:Rfer_1187"/>
<dbReference type="OrthoDB" id="117888at2"/>
<dbReference type="HOGENOM" id="CLU_123925_0_1_4"/>
<keyword evidence="2" id="KW-1185">Reference proteome</keyword>
<evidence type="ECO:0000313" key="1">
    <source>
        <dbReference type="EMBL" id="ABD68923.1"/>
    </source>
</evidence>
<accession>Q21Z80</accession>
<evidence type="ECO:0008006" key="3">
    <source>
        <dbReference type="Google" id="ProtNLM"/>
    </source>
</evidence>
<sequence>MTPLAYPKSKFEPGDVTYLSAKVERARLSPSALNGFFNVTRRWRLKSDVARELLGGISRSTFYDSKRSPDRLPPCVRLVVAPRIYFLIGIYKALHGLYGDKLADEWVLLPNRNVLFGGHPPLQYMVLRGLIGMQTVL</sequence>
<gene>
    <name evidence="1" type="ordered locus">Rfer_1187</name>
</gene>
<dbReference type="STRING" id="338969.Rfer_1187"/>
<evidence type="ECO:0000313" key="2">
    <source>
        <dbReference type="Proteomes" id="UP000008332"/>
    </source>
</evidence>
<dbReference type="Proteomes" id="UP000008332">
    <property type="component" value="Chromosome"/>
</dbReference>
<dbReference type="RefSeq" id="WP_011463492.1">
    <property type="nucleotide sequence ID" value="NC_007908.1"/>
</dbReference>